<dbReference type="Proteomes" id="UP000004978">
    <property type="component" value="Unassembled WGS sequence"/>
</dbReference>
<sequence length="92" mass="10226">MKKVNVKVKTIVWAFLLIASLIVFGITIAVIVNTNYILSISDYAIIDDSLILQAKTEQSFAIGFLALSIVIFFISTYITYAGIKSWSYNAIL</sequence>
<evidence type="ECO:0000313" key="3">
    <source>
        <dbReference type="Proteomes" id="UP000004978"/>
    </source>
</evidence>
<reference evidence="2 3" key="1">
    <citation type="journal article" date="2013" name="Genome Announc.">
        <title>Genome Sequence of Mycoplasma columbinum Strain SF7.</title>
        <authorList>
            <person name="Guo Z."/>
            <person name="Xu X."/>
            <person name="Zheng Q."/>
            <person name="Li T."/>
            <person name="Kuang S."/>
            <person name="Zhang Z."/>
            <person name="Chen Y."/>
            <person name="Lu X."/>
            <person name="Zhou R."/>
            <person name="Bi D."/>
            <person name="Jin H."/>
        </authorList>
    </citation>
    <scope>NUCLEOTIDE SEQUENCE [LARGE SCALE GENOMIC DNA]</scope>
    <source>
        <strain evidence="2 3">SF7</strain>
    </source>
</reference>
<evidence type="ECO:0000313" key="2">
    <source>
        <dbReference type="EMBL" id="EGV00330.1"/>
    </source>
</evidence>
<gene>
    <name evidence="2" type="ORF">MCSF7_00954</name>
</gene>
<feature type="transmembrane region" description="Helical" evidence="1">
    <location>
        <begin position="12"/>
        <end position="32"/>
    </location>
</feature>
<keyword evidence="1" id="KW-0472">Membrane</keyword>
<dbReference type="STRING" id="1037410.MCSF7_00954"/>
<proteinExistence type="predicted"/>
<organism evidence="2 3">
    <name type="scientific">Mycoplasmopsis columbina SF7</name>
    <dbReference type="NCBI Taxonomy" id="1037410"/>
    <lineage>
        <taxon>Bacteria</taxon>
        <taxon>Bacillati</taxon>
        <taxon>Mycoplasmatota</taxon>
        <taxon>Mycoplasmoidales</taxon>
        <taxon>Metamycoplasmataceae</taxon>
        <taxon>Mycoplasmopsis</taxon>
    </lineage>
</organism>
<name>F9UJY4_9BACT</name>
<evidence type="ECO:0000256" key="1">
    <source>
        <dbReference type="SAM" id="Phobius"/>
    </source>
</evidence>
<dbReference type="eggNOG" id="ENOG5032F2A">
    <property type="taxonomic scope" value="Bacteria"/>
</dbReference>
<comment type="caution">
    <text evidence="2">The sequence shown here is derived from an EMBL/GenBank/DDBJ whole genome shotgun (WGS) entry which is preliminary data.</text>
</comment>
<keyword evidence="3" id="KW-1185">Reference proteome</keyword>
<dbReference type="AlphaFoldDB" id="F9UJY4"/>
<dbReference type="RefSeq" id="WP_006608601.1">
    <property type="nucleotide sequence ID" value="NZ_AFXA01000009.1"/>
</dbReference>
<keyword evidence="1" id="KW-0812">Transmembrane</keyword>
<accession>F9UJY4</accession>
<protein>
    <submittedName>
        <fullName evidence="2">Membrane protein</fullName>
    </submittedName>
</protein>
<feature type="transmembrane region" description="Helical" evidence="1">
    <location>
        <begin position="60"/>
        <end position="83"/>
    </location>
</feature>
<dbReference type="EMBL" id="AFXA01000009">
    <property type="protein sequence ID" value="EGV00330.1"/>
    <property type="molecule type" value="Genomic_DNA"/>
</dbReference>
<keyword evidence="1" id="KW-1133">Transmembrane helix</keyword>